<dbReference type="PANTHER" id="PTHR40038">
    <property type="entry name" value="MEMBRANE-ASSOCIATED PROTEIN TCAA"/>
    <property type="match status" value="1"/>
</dbReference>
<dbReference type="InterPro" id="IPR054530">
    <property type="entry name" value="TcaA_4th"/>
</dbReference>
<keyword evidence="5 7" id="KW-0472">Membrane</keyword>
<accession>A0A1I2JTW3</accession>
<reference evidence="13" key="1">
    <citation type="submission" date="2016-10" db="EMBL/GenBank/DDBJ databases">
        <authorList>
            <person name="Varghese N."/>
            <person name="Submissions S."/>
        </authorList>
    </citation>
    <scope>NUCLEOTIDE SEQUENCE [LARGE SCALE GENOMIC DNA]</scope>
    <source>
        <strain evidence="13">FP5</strain>
    </source>
</reference>
<dbReference type="InterPro" id="IPR054528">
    <property type="entry name" value="TcaA_5th"/>
</dbReference>
<evidence type="ECO:0000256" key="7">
    <source>
        <dbReference type="SAM" id="Phobius"/>
    </source>
</evidence>
<feature type="domain" description="Zinc-ribbon" evidence="8">
    <location>
        <begin position="3"/>
        <end position="24"/>
    </location>
</feature>
<proteinExistence type="predicted"/>
<evidence type="ECO:0000256" key="3">
    <source>
        <dbReference type="ARBA" id="ARBA00022692"/>
    </source>
</evidence>
<evidence type="ECO:0000259" key="10">
    <source>
        <dbReference type="Pfam" id="PF22819"/>
    </source>
</evidence>
<dbReference type="PANTHER" id="PTHR40038:SF1">
    <property type="entry name" value="MEMBRANE-ASSOCIATED PROTEIN TCAA"/>
    <property type="match status" value="1"/>
</dbReference>
<dbReference type="GO" id="GO:0005886">
    <property type="term" value="C:plasma membrane"/>
    <property type="evidence" value="ECO:0007669"/>
    <property type="project" value="UniProtKB-SubCell"/>
</dbReference>
<sequence>MNYCTRCGESLEDNQTFCTSCGAKQGKEQQADEVTPSHTDQPRPPKKPMSKKGKAGIISIIAILVTLTSAHFIISSLTDPLKTVQAIDRAMTEQNPDAFFEQVDLKDNAIVQKEEYLSYIDSSGWESMRDQLTDGFESEEGHMFDFSVYDHGGGKIFAVKKNPLVFGLYSTYEIEAIPTKVVASSNMNNTKVSIGDETKEIKEASELTDLTLAYPGEYAVKGSAESEFGKFEYSDTLNVYPDEANETELMIDFPSDSYTIDTNKEDAILFINGKSTGQPLSDYTELGPFPLDKEVTVHAEWKDKEGKVHATEKLAAQSNPWNSLSFYFEEPTEEVYAGVQSDNLENEGFARGEVEDFMLQFLTQSVDALNSQDFSIVEPLFTDEGSGKAESREFIESGRVDSEVLLDGVLVDFDEVEEGQFEVTMNETYEINYSDGDYKTPTLEATYLLESDNGELKVDSYLDIN</sequence>
<evidence type="ECO:0000256" key="5">
    <source>
        <dbReference type="ARBA" id="ARBA00023136"/>
    </source>
</evidence>
<feature type="domain" description="TcaA 4th" evidence="11">
    <location>
        <begin position="256"/>
        <end position="325"/>
    </location>
</feature>
<keyword evidence="2" id="KW-1003">Cell membrane</keyword>
<keyword evidence="13" id="KW-1185">Reference proteome</keyword>
<protein>
    <submittedName>
        <fullName evidence="12">Zinc-ribbon domain-containing protein</fullName>
    </submittedName>
</protein>
<name>A0A1I2JTW3_9BACI</name>
<keyword evidence="4 7" id="KW-1133">Transmembrane helix</keyword>
<evidence type="ECO:0000259" key="8">
    <source>
        <dbReference type="Pfam" id="PF13240"/>
    </source>
</evidence>
<feature type="domain" description="TcaA second" evidence="9">
    <location>
        <begin position="80"/>
        <end position="175"/>
    </location>
</feature>
<dbReference type="Pfam" id="PF13240">
    <property type="entry name" value="Zn_Ribbon_1"/>
    <property type="match status" value="1"/>
</dbReference>
<dbReference type="Pfam" id="PF22820">
    <property type="entry name" value="TcaA_3rd_4th"/>
    <property type="match status" value="1"/>
</dbReference>
<evidence type="ECO:0000256" key="6">
    <source>
        <dbReference type="SAM" id="MobiDB-lite"/>
    </source>
</evidence>
<dbReference type="AlphaFoldDB" id="A0A1I2JTW3"/>
<dbReference type="Pfam" id="PF22813">
    <property type="entry name" value="TcaA_2nd"/>
    <property type="match status" value="1"/>
</dbReference>
<keyword evidence="3 7" id="KW-0812">Transmembrane</keyword>
<gene>
    <name evidence="12" type="ORF">SAMN05216353_102164</name>
</gene>
<feature type="transmembrane region" description="Helical" evidence="7">
    <location>
        <begin position="55"/>
        <end position="74"/>
    </location>
</feature>
<evidence type="ECO:0000256" key="4">
    <source>
        <dbReference type="ARBA" id="ARBA00022989"/>
    </source>
</evidence>
<dbReference type="RefSeq" id="WP_175477769.1">
    <property type="nucleotide sequence ID" value="NZ_FOOG01000002.1"/>
</dbReference>
<comment type="subcellular location">
    <subcellularLocation>
        <location evidence="1">Cell membrane</location>
        <topology evidence="1">Single-pass membrane protein</topology>
    </subcellularLocation>
</comment>
<dbReference type="Proteomes" id="UP000198897">
    <property type="component" value="Unassembled WGS sequence"/>
</dbReference>
<evidence type="ECO:0000259" key="9">
    <source>
        <dbReference type="Pfam" id="PF22813"/>
    </source>
</evidence>
<evidence type="ECO:0000313" key="13">
    <source>
        <dbReference type="Proteomes" id="UP000198897"/>
    </source>
</evidence>
<feature type="region of interest" description="Disordered" evidence="6">
    <location>
        <begin position="25"/>
        <end position="52"/>
    </location>
</feature>
<evidence type="ECO:0000256" key="2">
    <source>
        <dbReference type="ARBA" id="ARBA00022475"/>
    </source>
</evidence>
<dbReference type="InterPro" id="IPR054529">
    <property type="entry name" value="TcaA_2nd"/>
</dbReference>
<dbReference type="Pfam" id="PF22819">
    <property type="entry name" value="TcaA_5th"/>
    <property type="match status" value="1"/>
</dbReference>
<dbReference type="EMBL" id="FOOG01000002">
    <property type="protein sequence ID" value="SFF58245.1"/>
    <property type="molecule type" value="Genomic_DNA"/>
</dbReference>
<evidence type="ECO:0000256" key="1">
    <source>
        <dbReference type="ARBA" id="ARBA00004162"/>
    </source>
</evidence>
<evidence type="ECO:0000313" key="12">
    <source>
        <dbReference type="EMBL" id="SFF58245.1"/>
    </source>
</evidence>
<organism evidence="12 13">
    <name type="scientific">Halobacillus alkaliphilus</name>
    <dbReference type="NCBI Taxonomy" id="396056"/>
    <lineage>
        <taxon>Bacteria</taxon>
        <taxon>Bacillati</taxon>
        <taxon>Bacillota</taxon>
        <taxon>Bacilli</taxon>
        <taxon>Bacillales</taxon>
        <taxon>Bacillaceae</taxon>
        <taxon>Halobacillus</taxon>
    </lineage>
</organism>
<evidence type="ECO:0000259" key="11">
    <source>
        <dbReference type="Pfam" id="PF22820"/>
    </source>
</evidence>
<feature type="domain" description="TcaA protein NTF2-like" evidence="10">
    <location>
        <begin position="353"/>
        <end position="461"/>
    </location>
</feature>
<dbReference type="InterPro" id="IPR026870">
    <property type="entry name" value="Zinc_ribbon_dom"/>
</dbReference>